<evidence type="ECO:0000256" key="1">
    <source>
        <dbReference type="SAM" id="SignalP"/>
    </source>
</evidence>
<gene>
    <name evidence="2" type="ORF">C900_05471</name>
</gene>
<dbReference type="Pfam" id="PF13715">
    <property type="entry name" value="CarbopepD_reg_2"/>
    <property type="match status" value="1"/>
</dbReference>
<dbReference type="SUPFAM" id="SSF49464">
    <property type="entry name" value="Carboxypeptidase regulatory domain-like"/>
    <property type="match status" value="1"/>
</dbReference>
<reference evidence="2 3" key="1">
    <citation type="submission" date="2012-12" db="EMBL/GenBank/DDBJ databases">
        <title>Genome assembly of Fulvivirga imtechensis AK7.</title>
        <authorList>
            <person name="Nupur N."/>
            <person name="Khatri I."/>
            <person name="Kumar R."/>
            <person name="Subramanian S."/>
            <person name="Pinnaka A."/>
        </authorList>
    </citation>
    <scope>NUCLEOTIDE SEQUENCE [LARGE SCALE GENOMIC DNA]</scope>
    <source>
        <strain evidence="2 3">AK7</strain>
    </source>
</reference>
<evidence type="ECO:0008006" key="4">
    <source>
        <dbReference type="Google" id="ProtNLM"/>
    </source>
</evidence>
<keyword evidence="1" id="KW-0732">Signal</keyword>
<comment type="caution">
    <text evidence="2">The sequence shown here is derived from an EMBL/GenBank/DDBJ whole genome shotgun (WGS) entry which is preliminary data.</text>
</comment>
<evidence type="ECO:0000313" key="3">
    <source>
        <dbReference type="Proteomes" id="UP000011135"/>
    </source>
</evidence>
<dbReference type="OrthoDB" id="1115630at2"/>
<keyword evidence="3" id="KW-1185">Reference proteome</keyword>
<name>L8JNX5_9BACT</name>
<dbReference type="eggNOG" id="COG4771">
    <property type="taxonomic scope" value="Bacteria"/>
</dbReference>
<dbReference type="InterPro" id="IPR008969">
    <property type="entry name" value="CarboxyPept-like_regulatory"/>
</dbReference>
<dbReference type="Proteomes" id="UP000011135">
    <property type="component" value="Unassembled WGS sequence"/>
</dbReference>
<dbReference type="STRING" id="1237149.C900_05471"/>
<sequence length="211" mass="24317">MKRYSLFAILLIVCVTITFAQKQKSPAKAVRVVGVVVDADDHVVVPYVNIAIAGTHYGTSADASGYFSIFINPGDTLMFSSIGFSDAAFVMPFKLEGDEYSLLQLMRKEAVMLNEVVVFPWPSLKNFEKAFLDTKPQRNMSDLVFEVQRDIKRSVDKNEQYEYYYDQMRYNRLYELHGEIPPNNFLNPIRWSNFIDDVRKGKFKGKKDPNR</sequence>
<protein>
    <recommendedName>
        <fullName evidence="4">TonB-dependent receptor</fullName>
    </recommendedName>
</protein>
<dbReference type="RefSeq" id="WP_009582565.1">
    <property type="nucleotide sequence ID" value="NZ_AMZN01000084.1"/>
</dbReference>
<dbReference type="EMBL" id="AMZN01000084">
    <property type="protein sequence ID" value="ELR69082.1"/>
    <property type="molecule type" value="Genomic_DNA"/>
</dbReference>
<dbReference type="AlphaFoldDB" id="L8JNX5"/>
<feature type="chain" id="PRO_5003993340" description="TonB-dependent receptor" evidence="1">
    <location>
        <begin position="21"/>
        <end position="211"/>
    </location>
</feature>
<evidence type="ECO:0000313" key="2">
    <source>
        <dbReference type="EMBL" id="ELR69082.1"/>
    </source>
</evidence>
<accession>L8JNX5</accession>
<feature type="signal peptide" evidence="1">
    <location>
        <begin position="1"/>
        <end position="20"/>
    </location>
</feature>
<proteinExistence type="predicted"/>
<organism evidence="2 3">
    <name type="scientific">Fulvivirga imtechensis AK7</name>
    <dbReference type="NCBI Taxonomy" id="1237149"/>
    <lineage>
        <taxon>Bacteria</taxon>
        <taxon>Pseudomonadati</taxon>
        <taxon>Bacteroidota</taxon>
        <taxon>Cytophagia</taxon>
        <taxon>Cytophagales</taxon>
        <taxon>Fulvivirgaceae</taxon>
        <taxon>Fulvivirga</taxon>
    </lineage>
</organism>